<feature type="domain" description="RNA polymerase sigma-70 region 2" evidence="5">
    <location>
        <begin position="27"/>
        <end position="96"/>
    </location>
</feature>
<evidence type="ECO:0000313" key="6">
    <source>
        <dbReference type="EMBL" id="QDT63345.1"/>
    </source>
</evidence>
<dbReference type="InterPro" id="IPR036388">
    <property type="entry name" value="WH-like_DNA-bd_sf"/>
</dbReference>
<dbReference type="AlphaFoldDB" id="A0A517T4P8"/>
<dbReference type="KEGG" id="chya:V22_05660"/>
<evidence type="ECO:0000313" key="7">
    <source>
        <dbReference type="Proteomes" id="UP000319976"/>
    </source>
</evidence>
<organism evidence="6 7">
    <name type="scientific">Calycomorphotria hydatis</name>
    <dbReference type="NCBI Taxonomy" id="2528027"/>
    <lineage>
        <taxon>Bacteria</taxon>
        <taxon>Pseudomonadati</taxon>
        <taxon>Planctomycetota</taxon>
        <taxon>Planctomycetia</taxon>
        <taxon>Planctomycetales</taxon>
        <taxon>Planctomycetaceae</taxon>
        <taxon>Calycomorphotria</taxon>
    </lineage>
</organism>
<accession>A0A517T4P8</accession>
<dbReference type="InterPro" id="IPR013324">
    <property type="entry name" value="RNA_pol_sigma_r3/r4-like"/>
</dbReference>
<dbReference type="Gene3D" id="1.10.1740.10">
    <property type="match status" value="1"/>
</dbReference>
<dbReference type="PANTHER" id="PTHR43133">
    <property type="entry name" value="RNA POLYMERASE ECF-TYPE SIGMA FACTO"/>
    <property type="match status" value="1"/>
</dbReference>
<dbReference type="NCBIfam" id="TIGR02937">
    <property type="entry name" value="sigma70-ECF"/>
    <property type="match status" value="1"/>
</dbReference>
<evidence type="ECO:0000256" key="2">
    <source>
        <dbReference type="ARBA" id="ARBA00023015"/>
    </source>
</evidence>
<name>A0A517T4P8_9PLAN</name>
<keyword evidence="2" id="KW-0805">Transcription regulation</keyword>
<reference evidence="6 7" key="1">
    <citation type="submission" date="2019-02" db="EMBL/GenBank/DDBJ databases">
        <title>Deep-cultivation of Planctomycetes and their phenomic and genomic characterization uncovers novel biology.</title>
        <authorList>
            <person name="Wiegand S."/>
            <person name="Jogler M."/>
            <person name="Boedeker C."/>
            <person name="Pinto D."/>
            <person name="Vollmers J."/>
            <person name="Rivas-Marin E."/>
            <person name="Kohn T."/>
            <person name="Peeters S.H."/>
            <person name="Heuer A."/>
            <person name="Rast P."/>
            <person name="Oberbeckmann S."/>
            <person name="Bunk B."/>
            <person name="Jeske O."/>
            <person name="Meyerdierks A."/>
            <person name="Storesund J.E."/>
            <person name="Kallscheuer N."/>
            <person name="Luecker S."/>
            <person name="Lage O.M."/>
            <person name="Pohl T."/>
            <person name="Merkel B.J."/>
            <person name="Hornburger P."/>
            <person name="Mueller R.-W."/>
            <person name="Bruemmer F."/>
            <person name="Labrenz M."/>
            <person name="Spormann A.M."/>
            <person name="Op den Camp H."/>
            <person name="Overmann J."/>
            <person name="Amann R."/>
            <person name="Jetten M.S.M."/>
            <person name="Mascher T."/>
            <person name="Medema M.H."/>
            <person name="Devos D.P."/>
            <person name="Kaster A.-K."/>
            <person name="Ovreas L."/>
            <person name="Rohde M."/>
            <person name="Galperin M.Y."/>
            <person name="Jogler C."/>
        </authorList>
    </citation>
    <scope>NUCLEOTIDE SEQUENCE [LARGE SCALE GENOMIC DNA]</scope>
    <source>
        <strain evidence="6 7">V22</strain>
    </source>
</reference>
<evidence type="ECO:0000256" key="1">
    <source>
        <dbReference type="ARBA" id="ARBA00010641"/>
    </source>
</evidence>
<dbReference type="Gene3D" id="1.10.10.10">
    <property type="entry name" value="Winged helix-like DNA-binding domain superfamily/Winged helix DNA-binding domain"/>
    <property type="match status" value="1"/>
</dbReference>
<dbReference type="EMBL" id="CP036316">
    <property type="protein sequence ID" value="QDT63345.1"/>
    <property type="molecule type" value="Genomic_DNA"/>
</dbReference>
<dbReference type="Pfam" id="PF04542">
    <property type="entry name" value="Sigma70_r2"/>
    <property type="match status" value="1"/>
</dbReference>
<keyword evidence="3" id="KW-0731">Sigma factor</keyword>
<dbReference type="SUPFAM" id="SSF88946">
    <property type="entry name" value="Sigma2 domain of RNA polymerase sigma factors"/>
    <property type="match status" value="1"/>
</dbReference>
<protein>
    <submittedName>
        <fullName evidence="6">RNA polymerase sigma factor</fullName>
    </submittedName>
</protein>
<dbReference type="RefSeq" id="WP_145259602.1">
    <property type="nucleotide sequence ID" value="NZ_CP036316.1"/>
</dbReference>
<dbReference type="SUPFAM" id="SSF88659">
    <property type="entry name" value="Sigma3 and sigma4 domains of RNA polymerase sigma factors"/>
    <property type="match status" value="1"/>
</dbReference>
<dbReference type="InterPro" id="IPR014284">
    <property type="entry name" value="RNA_pol_sigma-70_dom"/>
</dbReference>
<dbReference type="InterPro" id="IPR013325">
    <property type="entry name" value="RNA_pol_sigma_r2"/>
</dbReference>
<dbReference type="OrthoDB" id="6383365at2"/>
<dbReference type="GO" id="GO:0006352">
    <property type="term" value="P:DNA-templated transcription initiation"/>
    <property type="evidence" value="ECO:0007669"/>
    <property type="project" value="InterPro"/>
</dbReference>
<dbReference type="InterPro" id="IPR007627">
    <property type="entry name" value="RNA_pol_sigma70_r2"/>
</dbReference>
<dbReference type="PANTHER" id="PTHR43133:SF51">
    <property type="entry name" value="RNA POLYMERASE SIGMA FACTOR"/>
    <property type="match status" value="1"/>
</dbReference>
<evidence type="ECO:0000256" key="3">
    <source>
        <dbReference type="ARBA" id="ARBA00023082"/>
    </source>
</evidence>
<evidence type="ECO:0000259" key="5">
    <source>
        <dbReference type="Pfam" id="PF04542"/>
    </source>
</evidence>
<dbReference type="GO" id="GO:0016987">
    <property type="term" value="F:sigma factor activity"/>
    <property type="evidence" value="ECO:0007669"/>
    <property type="project" value="UniProtKB-KW"/>
</dbReference>
<sequence length="194" mass="22639">MAEKADQLEMTWSGLESQDDVGDFVRLYRDVYYRVRGLIYAMVGNRDDAEDLLQESSIVMWRKFSQFESDDPDRDFPKWSLTIAANHVRNFHRKRREQGVGGLSDEVLNKLTKVHNGARELFELRRDFLDICLKKLPTKERSFFESCTGRDCSLNAWAKRAGVTPNSVSLRLSRIRKSLQQCINRGLRQEAHHE</sequence>
<evidence type="ECO:0000256" key="4">
    <source>
        <dbReference type="ARBA" id="ARBA00023163"/>
    </source>
</evidence>
<dbReference type="Proteomes" id="UP000319976">
    <property type="component" value="Chromosome"/>
</dbReference>
<keyword evidence="4" id="KW-0804">Transcription</keyword>
<comment type="similarity">
    <text evidence="1">Belongs to the sigma-70 factor family. ECF subfamily.</text>
</comment>
<gene>
    <name evidence="6" type="ORF">V22_05660</name>
</gene>
<dbReference type="InterPro" id="IPR039425">
    <property type="entry name" value="RNA_pol_sigma-70-like"/>
</dbReference>
<proteinExistence type="inferred from homology"/>
<keyword evidence="7" id="KW-1185">Reference proteome</keyword>